<dbReference type="OrthoDB" id="10532704at2759"/>
<sequence length="342" mass="38050">MESLCPCVRLCRPHVLSVPASFPKHWQIRISSLRQHSLDERCKFTGGALVGAVLAVAVGPCRSTAKWRRRPDLKSVLPAAAFDADDVVVVYDRNSKQAGEVVVAVEQDSAMAPRPVSYAIVPSSDSAALLELARQRNLNDDCVERLRRDACACAVLPGGAMIEDLEMDPWPLLRELRYRTCLEHPSKDDIEALEETYFRPLRSLKAEWWKQPEALKSLAQQLDEVGFVLIDDFLPDEVIRRVKASNLDLYQNSEMQLGSTTGGVPLSFSCMRCVASASGDVGRSLHVGVLEFLSLAFLKYRGSTVNARSRVSSALQVVDWVCGRRECNPICEEKFIQISEDK</sequence>
<evidence type="ECO:0000313" key="2">
    <source>
        <dbReference type="Proteomes" id="UP000601435"/>
    </source>
</evidence>
<protein>
    <submittedName>
        <fullName evidence="1">Uncharacterized protein</fullName>
    </submittedName>
</protein>
<accession>A0A812Q4D6</accession>
<dbReference type="Proteomes" id="UP000601435">
    <property type="component" value="Unassembled WGS sequence"/>
</dbReference>
<keyword evidence="2" id="KW-1185">Reference proteome</keyword>
<dbReference type="EMBL" id="CAJNJA010015707">
    <property type="protein sequence ID" value="CAE7367513.1"/>
    <property type="molecule type" value="Genomic_DNA"/>
</dbReference>
<organism evidence="1 2">
    <name type="scientific">Symbiodinium necroappetens</name>
    <dbReference type="NCBI Taxonomy" id="1628268"/>
    <lineage>
        <taxon>Eukaryota</taxon>
        <taxon>Sar</taxon>
        <taxon>Alveolata</taxon>
        <taxon>Dinophyceae</taxon>
        <taxon>Suessiales</taxon>
        <taxon>Symbiodiniaceae</taxon>
        <taxon>Symbiodinium</taxon>
    </lineage>
</organism>
<evidence type="ECO:0000313" key="1">
    <source>
        <dbReference type="EMBL" id="CAE7367513.1"/>
    </source>
</evidence>
<gene>
    <name evidence="1" type="ORF">SNEC2469_LOCUS9829</name>
</gene>
<proteinExistence type="predicted"/>
<name>A0A812Q4D6_9DINO</name>
<reference evidence="1" key="1">
    <citation type="submission" date="2021-02" db="EMBL/GenBank/DDBJ databases">
        <authorList>
            <person name="Dougan E. K."/>
            <person name="Rhodes N."/>
            <person name="Thang M."/>
            <person name="Chan C."/>
        </authorList>
    </citation>
    <scope>NUCLEOTIDE SEQUENCE</scope>
</reference>
<comment type="caution">
    <text evidence="1">The sequence shown here is derived from an EMBL/GenBank/DDBJ whole genome shotgun (WGS) entry which is preliminary data.</text>
</comment>
<dbReference type="AlphaFoldDB" id="A0A812Q4D6"/>